<accession>A0A2W5QBS3</accession>
<evidence type="ECO:0000256" key="1">
    <source>
        <dbReference type="SAM" id="SignalP"/>
    </source>
</evidence>
<sequence>MTLSTSRGAGAVRGMVAAALIAVAPWAAAQQDPSQFPAAAVRFLDGELPAMDAAVRSGDRTYFHDAMARMVDFADAWGFKSRANPELARFPMCTGAVQDFLVVGLCRVTPNGEDCTPMLANGFERNLRACRDAAR</sequence>
<feature type="chain" id="PRO_5016038633" evidence="1">
    <location>
        <begin position="30"/>
        <end position="135"/>
    </location>
</feature>
<keyword evidence="1" id="KW-0732">Signal</keyword>
<gene>
    <name evidence="2" type="ORF">DI563_13295</name>
</gene>
<reference evidence="2 3" key="1">
    <citation type="submission" date="2017-08" db="EMBL/GenBank/DDBJ databases">
        <title>Infants hospitalized years apart are colonized by the same room-sourced microbial strains.</title>
        <authorList>
            <person name="Brooks B."/>
            <person name="Olm M.R."/>
            <person name="Firek B.A."/>
            <person name="Baker R."/>
            <person name="Thomas B.C."/>
            <person name="Morowitz M.J."/>
            <person name="Banfield J.F."/>
        </authorList>
    </citation>
    <scope>NUCLEOTIDE SEQUENCE [LARGE SCALE GENOMIC DNA]</scope>
    <source>
        <strain evidence="2">S2_005_003_R2_41</strain>
    </source>
</reference>
<evidence type="ECO:0000313" key="3">
    <source>
        <dbReference type="Proteomes" id="UP000249135"/>
    </source>
</evidence>
<dbReference type="Proteomes" id="UP000249135">
    <property type="component" value="Unassembled WGS sequence"/>
</dbReference>
<dbReference type="AlphaFoldDB" id="A0A2W5QBS3"/>
<evidence type="ECO:0000313" key="2">
    <source>
        <dbReference type="EMBL" id="PZQ74039.1"/>
    </source>
</evidence>
<dbReference type="EMBL" id="QFPP01000151">
    <property type="protein sequence ID" value="PZQ74039.1"/>
    <property type="molecule type" value="Genomic_DNA"/>
</dbReference>
<proteinExistence type="predicted"/>
<comment type="caution">
    <text evidence="2">The sequence shown here is derived from an EMBL/GenBank/DDBJ whole genome shotgun (WGS) entry which is preliminary data.</text>
</comment>
<organism evidence="2 3">
    <name type="scientific">Variovorax paradoxus</name>
    <dbReference type="NCBI Taxonomy" id="34073"/>
    <lineage>
        <taxon>Bacteria</taxon>
        <taxon>Pseudomonadati</taxon>
        <taxon>Pseudomonadota</taxon>
        <taxon>Betaproteobacteria</taxon>
        <taxon>Burkholderiales</taxon>
        <taxon>Comamonadaceae</taxon>
        <taxon>Variovorax</taxon>
    </lineage>
</organism>
<protein>
    <submittedName>
        <fullName evidence="2">Uncharacterized protein</fullName>
    </submittedName>
</protein>
<feature type="signal peptide" evidence="1">
    <location>
        <begin position="1"/>
        <end position="29"/>
    </location>
</feature>
<name>A0A2W5QBS3_VARPD</name>